<gene>
    <name evidence="6" type="ORF">SAMN05421875_1741</name>
</gene>
<feature type="domain" description="AAA+ ATPase" evidence="5">
    <location>
        <begin position="99"/>
        <end position="231"/>
    </location>
</feature>
<dbReference type="PANTHER" id="PTHR30050:SF4">
    <property type="entry name" value="ATP-BINDING PROTEIN RV3427C IN INSERTION SEQUENCE-RELATED"/>
    <property type="match status" value="1"/>
</dbReference>
<dbReference type="GO" id="GO:0006260">
    <property type="term" value="P:DNA replication"/>
    <property type="evidence" value="ECO:0007669"/>
    <property type="project" value="TreeGrafter"/>
</dbReference>
<dbReference type="InterPro" id="IPR003593">
    <property type="entry name" value="AAA+_ATPase"/>
</dbReference>
<evidence type="ECO:0000256" key="3">
    <source>
        <dbReference type="ARBA" id="ARBA00022840"/>
    </source>
</evidence>
<dbReference type="GO" id="GO:0005524">
    <property type="term" value="F:ATP binding"/>
    <property type="evidence" value="ECO:0007669"/>
    <property type="project" value="UniProtKB-KW"/>
</dbReference>
<protein>
    <submittedName>
        <fullName evidence="6">DNA replication protein DnaC</fullName>
    </submittedName>
</protein>
<dbReference type="EMBL" id="FNQJ01000074">
    <property type="protein sequence ID" value="SEA97836.1"/>
    <property type="molecule type" value="Genomic_DNA"/>
</dbReference>
<dbReference type="STRING" id="592050.SAMN05421875_1741"/>
<dbReference type="Proteomes" id="UP000199002">
    <property type="component" value="Unassembled WGS sequence"/>
</dbReference>
<dbReference type="InterPro" id="IPR047661">
    <property type="entry name" value="IstB"/>
</dbReference>
<dbReference type="SMART" id="SM00382">
    <property type="entry name" value="AAA"/>
    <property type="match status" value="1"/>
</dbReference>
<dbReference type="InterPro" id="IPR027417">
    <property type="entry name" value="P-loop_NTPase"/>
</dbReference>
<dbReference type="RefSeq" id="WP_008904314.1">
    <property type="nucleotide sequence ID" value="NZ_FNQJ01000074.1"/>
</dbReference>
<evidence type="ECO:0000256" key="1">
    <source>
        <dbReference type="ARBA" id="ARBA00008059"/>
    </source>
</evidence>
<dbReference type="Gene3D" id="3.40.50.300">
    <property type="entry name" value="P-loop containing nucleotide triphosphate hydrolases"/>
    <property type="match status" value="1"/>
</dbReference>
<dbReference type="GeneID" id="34231559"/>
<accession>A0A1H4FKL0</accession>
<dbReference type="Pfam" id="PF01695">
    <property type="entry name" value="IstB_IS21"/>
    <property type="match status" value="1"/>
</dbReference>
<name>A0A1H4FKL0_9BURK</name>
<evidence type="ECO:0000256" key="4">
    <source>
        <dbReference type="SAM" id="MobiDB-lite"/>
    </source>
</evidence>
<organism evidence="6 7">
    <name type="scientific">Acidovorax soli</name>
    <dbReference type="NCBI Taxonomy" id="592050"/>
    <lineage>
        <taxon>Bacteria</taxon>
        <taxon>Pseudomonadati</taxon>
        <taxon>Pseudomonadota</taxon>
        <taxon>Betaproteobacteria</taxon>
        <taxon>Burkholderiales</taxon>
        <taxon>Comamonadaceae</taxon>
        <taxon>Acidovorax</taxon>
    </lineage>
</organism>
<dbReference type="PIRSF" id="PIRSF003073">
    <property type="entry name" value="DNAC_TnpB_IstB"/>
    <property type="match status" value="1"/>
</dbReference>
<dbReference type="CDD" id="cd00009">
    <property type="entry name" value="AAA"/>
    <property type="match status" value="1"/>
</dbReference>
<dbReference type="SUPFAM" id="SSF52540">
    <property type="entry name" value="P-loop containing nucleoside triphosphate hydrolases"/>
    <property type="match status" value="1"/>
</dbReference>
<dbReference type="NCBIfam" id="NF038214">
    <property type="entry name" value="IS21_help_AAA"/>
    <property type="match status" value="1"/>
</dbReference>
<evidence type="ECO:0000259" key="5">
    <source>
        <dbReference type="SMART" id="SM00382"/>
    </source>
</evidence>
<dbReference type="InterPro" id="IPR002611">
    <property type="entry name" value="IstB_ATP-bd"/>
</dbReference>
<reference evidence="7" key="1">
    <citation type="submission" date="2016-10" db="EMBL/GenBank/DDBJ databases">
        <authorList>
            <person name="Varghese N."/>
            <person name="Submissions S."/>
        </authorList>
    </citation>
    <scope>NUCLEOTIDE SEQUENCE [LARGE SCALE GENOMIC DNA]</scope>
    <source>
        <strain evidence="7">DSM 25157</strain>
    </source>
</reference>
<proteinExistence type="inferred from homology"/>
<keyword evidence="7" id="KW-1185">Reference proteome</keyword>
<evidence type="ECO:0000256" key="2">
    <source>
        <dbReference type="ARBA" id="ARBA00022741"/>
    </source>
</evidence>
<evidence type="ECO:0000313" key="7">
    <source>
        <dbReference type="Proteomes" id="UP000199002"/>
    </source>
</evidence>
<dbReference type="InterPro" id="IPR028350">
    <property type="entry name" value="DNAC/IstB-like"/>
</dbReference>
<comment type="similarity">
    <text evidence="1">Belongs to the IS21/IS1162 putative ATP-binding protein family.</text>
</comment>
<evidence type="ECO:0000313" key="6">
    <source>
        <dbReference type="EMBL" id="SEA97836.1"/>
    </source>
</evidence>
<sequence>MLNNTTIAQLRSLKLVGFADALQQQHEQADCLNLSFDERLALLVEREVYARSDRKRARLLQQAQLKYPSATLEDASFEGIRGMDRPALMGLALSTWIDRGETVTLAGATGLGKTWLACALAQYACRQGRSALYLRVPRLAEELRILHGAGSFRRWLQQLAKIDVLVLDDWGIGHLDAATRADLLEVIDDRVGQRATIIAHQLPIEHWHAWLGDPTVADAILDRLLQSCRRFSLDGESRRTGRTARTATVSKTTIKDPHEDLTASPKP</sequence>
<keyword evidence="3" id="KW-0067">ATP-binding</keyword>
<dbReference type="AlphaFoldDB" id="A0A1H4FKL0"/>
<keyword evidence="2" id="KW-0547">Nucleotide-binding</keyword>
<dbReference type="PANTHER" id="PTHR30050">
    <property type="entry name" value="CHROMOSOMAL REPLICATION INITIATOR PROTEIN DNAA"/>
    <property type="match status" value="1"/>
</dbReference>
<feature type="region of interest" description="Disordered" evidence="4">
    <location>
        <begin position="242"/>
        <end position="267"/>
    </location>
</feature>